<reference evidence="1" key="2">
    <citation type="submission" date="2021-01" db="EMBL/GenBank/DDBJ databases">
        <authorList>
            <person name="Schikora-Tamarit M.A."/>
        </authorList>
    </citation>
    <scope>NUCLEOTIDE SEQUENCE</scope>
    <source>
        <strain evidence="1">NCAIM Y.01608</strain>
    </source>
</reference>
<dbReference type="EMBL" id="JAEUBD010001504">
    <property type="protein sequence ID" value="KAH3659902.1"/>
    <property type="molecule type" value="Genomic_DNA"/>
</dbReference>
<organism evidence="1 2">
    <name type="scientific">Ogataea polymorpha</name>
    <dbReference type="NCBI Taxonomy" id="460523"/>
    <lineage>
        <taxon>Eukaryota</taxon>
        <taxon>Fungi</taxon>
        <taxon>Dikarya</taxon>
        <taxon>Ascomycota</taxon>
        <taxon>Saccharomycotina</taxon>
        <taxon>Pichiomycetes</taxon>
        <taxon>Pichiales</taxon>
        <taxon>Pichiaceae</taxon>
        <taxon>Ogataea</taxon>
    </lineage>
</organism>
<dbReference type="Proteomes" id="UP000788993">
    <property type="component" value="Unassembled WGS sequence"/>
</dbReference>
<accession>A0A9P8NV24</accession>
<protein>
    <submittedName>
        <fullName evidence="1">Uncharacterized protein</fullName>
    </submittedName>
</protein>
<evidence type="ECO:0000313" key="1">
    <source>
        <dbReference type="EMBL" id="KAH3659902.1"/>
    </source>
</evidence>
<keyword evidence="2" id="KW-1185">Reference proteome</keyword>
<dbReference type="AlphaFoldDB" id="A0A9P8NV24"/>
<reference evidence="1" key="1">
    <citation type="journal article" date="2021" name="Open Biol.">
        <title>Shared evolutionary footprints suggest mitochondrial oxidative damage underlies multiple complex I losses in fungi.</title>
        <authorList>
            <person name="Schikora-Tamarit M.A."/>
            <person name="Marcet-Houben M."/>
            <person name="Nosek J."/>
            <person name="Gabaldon T."/>
        </authorList>
    </citation>
    <scope>NUCLEOTIDE SEQUENCE</scope>
    <source>
        <strain evidence="1">NCAIM Y.01608</strain>
    </source>
</reference>
<comment type="caution">
    <text evidence="1">The sequence shown here is derived from an EMBL/GenBank/DDBJ whole genome shotgun (WGS) entry which is preliminary data.</text>
</comment>
<evidence type="ECO:0000313" key="2">
    <source>
        <dbReference type="Proteomes" id="UP000788993"/>
    </source>
</evidence>
<proteinExistence type="predicted"/>
<gene>
    <name evidence="1" type="ORF">OGATHE_005947</name>
</gene>
<sequence>MLNALGALSASLVATSEMKVFALTESSVVTPNNLRGLKIPFFLKTSANTGTVELTGFEITSTVASGQVSAMPVASSEQIPALILNKSSLVIPGFLGTPAGMMTKFESLRAWESPVLLSSDFRWYETLVSVSM</sequence>
<name>A0A9P8NV24_9ASCO</name>